<name>A0A1H1PHP0_9GAMM</name>
<dbReference type="AlphaFoldDB" id="A0A1H1PHP0"/>
<organism evidence="1 2">
    <name type="scientific">Halopseudomonas sabulinigri</name>
    <dbReference type="NCBI Taxonomy" id="472181"/>
    <lineage>
        <taxon>Bacteria</taxon>
        <taxon>Pseudomonadati</taxon>
        <taxon>Pseudomonadota</taxon>
        <taxon>Gammaproteobacteria</taxon>
        <taxon>Pseudomonadales</taxon>
        <taxon>Pseudomonadaceae</taxon>
        <taxon>Halopseudomonas</taxon>
    </lineage>
</organism>
<dbReference type="InterPro" id="IPR018641">
    <property type="entry name" value="Trfase_1_rSAM/seldom-assoc"/>
</dbReference>
<proteinExistence type="predicted"/>
<dbReference type="PANTHER" id="PTHR36529:SF1">
    <property type="entry name" value="GLYCOSYLTRANSFERASE"/>
    <property type="match status" value="1"/>
</dbReference>
<reference evidence="2" key="1">
    <citation type="submission" date="2016-10" db="EMBL/GenBank/DDBJ databases">
        <authorList>
            <person name="Varghese N."/>
            <person name="Submissions S."/>
        </authorList>
    </citation>
    <scope>NUCLEOTIDE SEQUENCE [LARGE SCALE GENOMIC DNA]</scope>
    <source>
        <strain evidence="2">JCM 14963</strain>
    </source>
</reference>
<dbReference type="SUPFAM" id="SSF53448">
    <property type="entry name" value="Nucleotide-diphospho-sugar transferases"/>
    <property type="match status" value="1"/>
</dbReference>
<gene>
    <name evidence="1" type="ORF">SAMN05216271_1172</name>
</gene>
<dbReference type="Pfam" id="PF09837">
    <property type="entry name" value="DUF2064"/>
    <property type="match status" value="1"/>
</dbReference>
<dbReference type="EMBL" id="LT629763">
    <property type="protein sequence ID" value="SDS10756.1"/>
    <property type="molecule type" value="Genomic_DNA"/>
</dbReference>
<sequence>MPNRPRPLLIFAKAPIPGQVKTRLIPALGAEGACNLYIKLLRHSLQQTIDWPATRYLYAPQTDHPLLKQLAREHDLVLCQQVGTDLGKRMTNALAEHPDGALLIGSDCPDMNTAAVQQANAALATHDTAIIPSEDGGYVLIAQREPNPAPFVGMQWSHSNVMRHTRQRLQAAEQSLWIGPTLWDLDEPRDLARLPLSLRTEIAGAA</sequence>
<evidence type="ECO:0000313" key="2">
    <source>
        <dbReference type="Proteomes" id="UP000243413"/>
    </source>
</evidence>
<dbReference type="PANTHER" id="PTHR36529">
    <property type="entry name" value="SLL1095 PROTEIN"/>
    <property type="match status" value="1"/>
</dbReference>
<evidence type="ECO:0000313" key="1">
    <source>
        <dbReference type="EMBL" id="SDS10756.1"/>
    </source>
</evidence>
<dbReference type="NCBIfam" id="TIGR04282">
    <property type="entry name" value="glyco_like_cofC"/>
    <property type="match status" value="1"/>
</dbReference>
<dbReference type="Proteomes" id="UP000243413">
    <property type="component" value="Chromosome I"/>
</dbReference>
<evidence type="ECO:0008006" key="3">
    <source>
        <dbReference type="Google" id="ProtNLM"/>
    </source>
</evidence>
<dbReference type="InterPro" id="IPR029044">
    <property type="entry name" value="Nucleotide-diphossugar_trans"/>
</dbReference>
<dbReference type="OrthoDB" id="9798250at2"/>
<accession>A0A1H1PHP0</accession>
<protein>
    <recommendedName>
        <fullName evidence="3">Glycosyltransferase</fullName>
    </recommendedName>
</protein>
<dbReference type="RefSeq" id="WP_092284706.1">
    <property type="nucleotide sequence ID" value="NZ_LT629763.1"/>
</dbReference>
<dbReference type="Gene3D" id="3.90.550.10">
    <property type="entry name" value="Spore Coat Polysaccharide Biosynthesis Protein SpsA, Chain A"/>
    <property type="match status" value="1"/>
</dbReference>
<dbReference type="STRING" id="472181.SAMN05216271_1172"/>